<dbReference type="GO" id="GO:0030150">
    <property type="term" value="P:protein import into mitochondrial matrix"/>
    <property type="evidence" value="ECO:0007669"/>
    <property type="project" value="TreeGrafter"/>
</dbReference>
<dbReference type="Proteomes" id="UP000678499">
    <property type="component" value="Unassembled WGS sequence"/>
</dbReference>
<sequence length="459" mass="51058">IELHYDVILCMVPQIEIPEMSRRNIRSRSGIVAKDELSKIDVDETVKPLKDRNRTARSRARVNELRAFAEASTPRGKNSHSTSVSDDVESCFGFEDSDDSFIISPIKKDFVVCENDPKPSRFSSGKVFAKPLKAKQPNYSYAGEEKSVSAAEIKSVTLPVPVTKFYQRRTPSSKPSFNLLPSPTKPKTKSKARKMENVPEQLVKSWADSNSIMMSRSKLWSCVFRAVNPSLSSRSLTVGQIRVHRLVEGPLEDVVNADRCGSRFYSASSSTEPSKDSTQPPAADTSEKEIEALKAAVAEWQDKSSDYLLFYFACFSQDKYKRALAESENIRARMLRQIDDAKLFGIQGFCKDLLEVADILGKATGSVPEESLSKGDVHLKSLHQGLVMTEAQLQKVFQRHGLTKVDPVGEKFNPNEHEALFEQVVDGKDPGIVAVVTKIGYKLHQRTLRPALVGVTKAS</sequence>
<dbReference type="Pfam" id="PF01025">
    <property type="entry name" value="GrpE"/>
    <property type="match status" value="1"/>
</dbReference>
<dbReference type="Gene3D" id="3.90.20.20">
    <property type="match status" value="1"/>
</dbReference>
<keyword evidence="3" id="KW-0143">Chaperone</keyword>
<dbReference type="EMBL" id="OA883968">
    <property type="protein sequence ID" value="CAD7280081.1"/>
    <property type="molecule type" value="Genomic_DNA"/>
</dbReference>
<feature type="region of interest" description="Disordered" evidence="5">
    <location>
        <begin position="171"/>
        <end position="196"/>
    </location>
</feature>
<dbReference type="GO" id="GO:0000774">
    <property type="term" value="F:adenyl-nucleotide exchange factor activity"/>
    <property type="evidence" value="ECO:0007669"/>
    <property type="project" value="InterPro"/>
</dbReference>
<dbReference type="InterPro" id="IPR013805">
    <property type="entry name" value="GrpE_CC"/>
</dbReference>
<evidence type="ECO:0000256" key="3">
    <source>
        <dbReference type="ARBA" id="ARBA00023186"/>
    </source>
</evidence>
<dbReference type="GO" id="GO:0051082">
    <property type="term" value="F:unfolded protein binding"/>
    <property type="evidence" value="ECO:0007669"/>
    <property type="project" value="TreeGrafter"/>
</dbReference>
<dbReference type="PANTHER" id="PTHR21237">
    <property type="entry name" value="GRPE PROTEIN"/>
    <property type="match status" value="1"/>
</dbReference>
<dbReference type="SUPFAM" id="SSF58014">
    <property type="entry name" value="Coiled-coil domain of nucleotide exchange factor GrpE"/>
    <property type="match status" value="1"/>
</dbReference>
<gene>
    <name evidence="6" type="ORF">NMOB1V02_LOCUS7745</name>
</gene>
<comment type="subcellular location">
    <subcellularLocation>
        <location evidence="1">Mitochondrion matrix</location>
    </subcellularLocation>
</comment>
<dbReference type="InterPro" id="IPR000740">
    <property type="entry name" value="GrpE"/>
</dbReference>
<dbReference type="Gene3D" id="2.30.22.10">
    <property type="entry name" value="Head domain of nucleotide exchange factor GrpE"/>
    <property type="match status" value="1"/>
</dbReference>
<name>A0A7R9BT77_9CRUS</name>
<accession>A0A7R9BT77</accession>
<organism evidence="6">
    <name type="scientific">Notodromas monacha</name>
    <dbReference type="NCBI Taxonomy" id="399045"/>
    <lineage>
        <taxon>Eukaryota</taxon>
        <taxon>Metazoa</taxon>
        <taxon>Ecdysozoa</taxon>
        <taxon>Arthropoda</taxon>
        <taxon>Crustacea</taxon>
        <taxon>Oligostraca</taxon>
        <taxon>Ostracoda</taxon>
        <taxon>Podocopa</taxon>
        <taxon>Podocopida</taxon>
        <taxon>Cypridocopina</taxon>
        <taxon>Cypridoidea</taxon>
        <taxon>Cyprididae</taxon>
        <taxon>Notodromas</taxon>
    </lineage>
</organism>
<evidence type="ECO:0000313" key="7">
    <source>
        <dbReference type="Proteomes" id="UP000678499"/>
    </source>
</evidence>
<dbReference type="GO" id="GO:0001405">
    <property type="term" value="C:PAM complex, Tim23 associated import motor"/>
    <property type="evidence" value="ECO:0007669"/>
    <property type="project" value="TreeGrafter"/>
</dbReference>
<protein>
    <recommendedName>
        <fullName evidence="8">GrpE protein homolog</fullName>
    </recommendedName>
</protein>
<dbReference type="OrthoDB" id="201635at2759"/>
<keyword evidence="7" id="KW-1185">Reference proteome</keyword>
<feature type="non-terminal residue" evidence="6">
    <location>
        <position position="1"/>
    </location>
</feature>
<dbReference type="AlphaFoldDB" id="A0A7R9BT77"/>
<evidence type="ECO:0000256" key="5">
    <source>
        <dbReference type="SAM" id="MobiDB-lite"/>
    </source>
</evidence>
<dbReference type="SUPFAM" id="SSF51064">
    <property type="entry name" value="Head domain of nucleotide exchange factor GrpE"/>
    <property type="match status" value="1"/>
</dbReference>
<dbReference type="GO" id="GO:0006457">
    <property type="term" value="P:protein folding"/>
    <property type="evidence" value="ECO:0007669"/>
    <property type="project" value="InterPro"/>
</dbReference>
<dbReference type="EMBL" id="CAJPEX010001931">
    <property type="protein sequence ID" value="CAG0920233.1"/>
    <property type="molecule type" value="Genomic_DNA"/>
</dbReference>
<feature type="compositionally biased region" description="Polar residues" evidence="5">
    <location>
        <begin position="265"/>
        <end position="280"/>
    </location>
</feature>
<dbReference type="CDD" id="cd00446">
    <property type="entry name" value="GrpE"/>
    <property type="match status" value="1"/>
</dbReference>
<dbReference type="GO" id="GO:0042803">
    <property type="term" value="F:protein homodimerization activity"/>
    <property type="evidence" value="ECO:0007669"/>
    <property type="project" value="InterPro"/>
</dbReference>
<dbReference type="FunFam" id="2.30.22.10:FF:000002">
    <property type="entry name" value="GrpE protein homolog"/>
    <property type="match status" value="1"/>
</dbReference>
<dbReference type="HAMAP" id="MF_01151">
    <property type="entry name" value="GrpE"/>
    <property type="match status" value="1"/>
</dbReference>
<dbReference type="PRINTS" id="PR00773">
    <property type="entry name" value="GRPEPROTEIN"/>
</dbReference>
<proteinExistence type="inferred from homology"/>
<evidence type="ECO:0000256" key="1">
    <source>
        <dbReference type="ARBA" id="ARBA00004305"/>
    </source>
</evidence>
<reference evidence="6" key="1">
    <citation type="submission" date="2020-11" db="EMBL/GenBank/DDBJ databases">
        <authorList>
            <person name="Tran Van P."/>
        </authorList>
    </citation>
    <scope>NUCLEOTIDE SEQUENCE</scope>
</reference>
<evidence type="ECO:0008006" key="8">
    <source>
        <dbReference type="Google" id="ProtNLM"/>
    </source>
</evidence>
<dbReference type="GO" id="GO:0051087">
    <property type="term" value="F:protein-folding chaperone binding"/>
    <property type="evidence" value="ECO:0007669"/>
    <property type="project" value="InterPro"/>
</dbReference>
<evidence type="ECO:0000256" key="4">
    <source>
        <dbReference type="RuleBase" id="RU004478"/>
    </source>
</evidence>
<feature type="region of interest" description="Disordered" evidence="5">
    <location>
        <begin position="265"/>
        <end position="287"/>
    </location>
</feature>
<dbReference type="PANTHER" id="PTHR21237:SF23">
    <property type="entry name" value="GRPE PROTEIN HOMOLOG, MITOCHONDRIAL"/>
    <property type="match status" value="1"/>
</dbReference>
<evidence type="ECO:0000256" key="2">
    <source>
        <dbReference type="ARBA" id="ARBA00009054"/>
    </source>
</evidence>
<comment type="similarity">
    <text evidence="2 4">Belongs to the GrpE family.</text>
</comment>
<dbReference type="InterPro" id="IPR009012">
    <property type="entry name" value="GrpE_head"/>
</dbReference>
<evidence type="ECO:0000313" key="6">
    <source>
        <dbReference type="EMBL" id="CAD7280081.1"/>
    </source>
</evidence>